<dbReference type="EMBL" id="MU267591">
    <property type="protein sequence ID" value="KAH7916443.1"/>
    <property type="molecule type" value="Genomic_DNA"/>
</dbReference>
<reference evidence="1" key="1">
    <citation type="journal article" date="2021" name="New Phytol.">
        <title>Evolutionary innovations through gain and loss of genes in the ectomycorrhizal Boletales.</title>
        <authorList>
            <person name="Wu G."/>
            <person name="Miyauchi S."/>
            <person name="Morin E."/>
            <person name="Kuo A."/>
            <person name="Drula E."/>
            <person name="Varga T."/>
            <person name="Kohler A."/>
            <person name="Feng B."/>
            <person name="Cao Y."/>
            <person name="Lipzen A."/>
            <person name="Daum C."/>
            <person name="Hundley H."/>
            <person name="Pangilinan J."/>
            <person name="Johnson J."/>
            <person name="Barry K."/>
            <person name="LaButti K."/>
            <person name="Ng V."/>
            <person name="Ahrendt S."/>
            <person name="Min B."/>
            <person name="Choi I.G."/>
            <person name="Park H."/>
            <person name="Plett J.M."/>
            <person name="Magnuson J."/>
            <person name="Spatafora J.W."/>
            <person name="Nagy L.G."/>
            <person name="Henrissat B."/>
            <person name="Grigoriev I.V."/>
            <person name="Yang Z.L."/>
            <person name="Xu J."/>
            <person name="Martin F.M."/>
        </authorList>
    </citation>
    <scope>NUCLEOTIDE SEQUENCE</scope>
    <source>
        <strain evidence="1">ATCC 28755</strain>
    </source>
</reference>
<proteinExistence type="predicted"/>
<evidence type="ECO:0000313" key="2">
    <source>
        <dbReference type="Proteomes" id="UP000790377"/>
    </source>
</evidence>
<sequence length="436" mass="47362">MSTVIQTKTPWQLINPPKEALVEEFVGKPLTALRTPAIVLDKAIFAQNCAKMHQNAKDWGANFRAHLKTHKTVEGSILQLVSDVDKTDAVIVSTMMEAWEVVRGGLIANGTIKDLLYGLPVGFNKIDDLSALQAEMSKYGGVVRIFIDHLDQVRFLEEYEKKQPNPKKWSAFIKVDGGQKRAGIPVEPESFKAFMKTVFASPVISVYGFYSHAGDSYGSTSLEQATSYLTGEVRLANDAAALGLEVLAESPNKAAHQQPFILSVGSTPAAHSASAAARAHLTSVLHGKLELHAGNYPLLDLQQLHTTLIDRSRISQRVLAQVISYYPGRGSDGLDEAMCDAGAIAMSKDVGRIPGFGEILGKSWKLGRISQEHGTLVQLPSQPGSDAKLQVGDIIEIVGQHACLIAAGHPWYYIVDSSVEGGSDKVVDIWIPWKGW</sequence>
<accession>A0ACB8AUD5</accession>
<evidence type="ECO:0000313" key="1">
    <source>
        <dbReference type="EMBL" id="KAH7916443.1"/>
    </source>
</evidence>
<dbReference type="Proteomes" id="UP000790377">
    <property type="component" value="Unassembled WGS sequence"/>
</dbReference>
<gene>
    <name evidence="1" type="ORF">BJ138DRAFT_1139762</name>
</gene>
<comment type="caution">
    <text evidence="1">The sequence shown here is derived from an EMBL/GenBank/DDBJ whole genome shotgun (WGS) entry which is preliminary data.</text>
</comment>
<name>A0ACB8AUD5_9AGAM</name>
<organism evidence="1 2">
    <name type="scientific">Hygrophoropsis aurantiaca</name>
    <dbReference type="NCBI Taxonomy" id="72124"/>
    <lineage>
        <taxon>Eukaryota</taxon>
        <taxon>Fungi</taxon>
        <taxon>Dikarya</taxon>
        <taxon>Basidiomycota</taxon>
        <taxon>Agaricomycotina</taxon>
        <taxon>Agaricomycetes</taxon>
        <taxon>Agaricomycetidae</taxon>
        <taxon>Boletales</taxon>
        <taxon>Coniophorineae</taxon>
        <taxon>Hygrophoropsidaceae</taxon>
        <taxon>Hygrophoropsis</taxon>
    </lineage>
</organism>
<protein>
    <submittedName>
        <fullName evidence="1">Serine dehydratase domain-containing protein</fullName>
    </submittedName>
</protein>
<keyword evidence="2" id="KW-1185">Reference proteome</keyword>